<dbReference type="AlphaFoldDB" id="A0A8S3GC35"/>
<dbReference type="Proteomes" id="UP000681720">
    <property type="component" value="Unassembled WGS sequence"/>
</dbReference>
<feature type="region of interest" description="Disordered" evidence="1">
    <location>
        <begin position="15"/>
        <end position="44"/>
    </location>
</feature>
<name>A0A8S3GC35_9BILA</name>
<evidence type="ECO:0000256" key="1">
    <source>
        <dbReference type="SAM" id="MobiDB-lite"/>
    </source>
</evidence>
<sequence>YLEYYRPDAQSGLIRPLSKRADSSKRHKKYISSRNRLHASRSVD</sequence>
<reference evidence="3" key="1">
    <citation type="submission" date="2021-02" db="EMBL/GenBank/DDBJ databases">
        <authorList>
            <person name="Nowell W R."/>
        </authorList>
    </citation>
    <scope>NUCLEOTIDE SEQUENCE</scope>
</reference>
<dbReference type="EMBL" id="CAJOBJ010029656">
    <property type="protein sequence ID" value="CAF4265584.1"/>
    <property type="molecule type" value="Genomic_DNA"/>
</dbReference>
<evidence type="ECO:0000313" key="2">
    <source>
        <dbReference type="EMBL" id="CAF4265584.1"/>
    </source>
</evidence>
<accession>A0A8S3GC35</accession>
<dbReference type="EMBL" id="CAJOBH010262684">
    <property type="protein sequence ID" value="CAF5157335.1"/>
    <property type="molecule type" value="Genomic_DNA"/>
</dbReference>
<organism evidence="3 5">
    <name type="scientific">Rotaria magnacalcarata</name>
    <dbReference type="NCBI Taxonomy" id="392030"/>
    <lineage>
        <taxon>Eukaryota</taxon>
        <taxon>Metazoa</taxon>
        <taxon>Spiralia</taxon>
        <taxon>Gnathifera</taxon>
        <taxon>Rotifera</taxon>
        <taxon>Eurotatoria</taxon>
        <taxon>Bdelloidea</taxon>
        <taxon>Philodinida</taxon>
        <taxon>Philodinidae</taxon>
        <taxon>Rotaria</taxon>
    </lineage>
</organism>
<evidence type="ECO:0000313" key="4">
    <source>
        <dbReference type="EMBL" id="CAF5182605.1"/>
    </source>
</evidence>
<gene>
    <name evidence="3" type="ORF">BYL167_LOCUS73709</name>
    <name evidence="4" type="ORF">BYL167_LOCUS79202</name>
    <name evidence="2" type="ORF">GIL414_LOCUS24320</name>
</gene>
<dbReference type="Proteomes" id="UP000681967">
    <property type="component" value="Unassembled WGS sequence"/>
</dbReference>
<comment type="caution">
    <text evidence="3">The sequence shown here is derived from an EMBL/GenBank/DDBJ whole genome shotgun (WGS) entry which is preliminary data.</text>
</comment>
<feature type="compositionally biased region" description="Basic residues" evidence="1">
    <location>
        <begin position="25"/>
        <end position="44"/>
    </location>
</feature>
<evidence type="ECO:0000313" key="5">
    <source>
        <dbReference type="Proteomes" id="UP000681967"/>
    </source>
</evidence>
<feature type="non-terminal residue" evidence="3">
    <location>
        <position position="1"/>
    </location>
</feature>
<evidence type="ECO:0000313" key="3">
    <source>
        <dbReference type="EMBL" id="CAF5157335.1"/>
    </source>
</evidence>
<protein>
    <submittedName>
        <fullName evidence="3">Uncharacterized protein</fullName>
    </submittedName>
</protein>
<dbReference type="EMBL" id="CAJOBH010292289">
    <property type="protein sequence ID" value="CAF5182605.1"/>
    <property type="molecule type" value="Genomic_DNA"/>
</dbReference>
<proteinExistence type="predicted"/>